<dbReference type="GO" id="GO:0030154">
    <property type="term" value="P:cell differentiation"/>
    <property type="evidence" value="ECO:0007669"/>
    <property type="project" value="TreeGrafter"/>
</dbReference>
<dbReference type="Gene3D" id="1.10.10.60">
    <property type="entry name" value="Homeodomain-like"/>
    <property type="match status" value="1"/>
</dbReference>
<keyword evidence="1 3" id="KW-0238">DNA-binding</keyword>
<dbReference type="PROSITE" id="PS50071">
    <property type="entry name" value="HOMEOBOX_2"/>
    <property type="match status" value="1"/>
</dbReference>
<evidence type="ECO:0000313" key="6">
    <source>
        <dbReference type="EMBL" id="EIJ87506.1"/>
    </source>
</evidence>
<dbReference type="OMA" id="HITITSY"/>
<dbReference type="HOGENOM" id="CLU_2320977_0_0_1"/>
<dbReference type="InterPro" id="IPR001356">
    <property type="entry name" value="HD"/>
</dbReference>
<dbReference type="EMBL" id="GL870882">
    <property type="protein sequence ID" value="EIJ87506.1"/>
    <property type="molecule type" value="Genomic_DNA"/>
</dbReference>
<dbReference type="Proteomes" id="UP000002872">
    <property type="component" value="Unassembled WGS sequence"/>
</dbReference>
<protein>
    <recommendedName>
        <fullName evidence="5">Homeobox domain-containing protein</fullName>
    </recommendedName>
</protein>
<dbReference type="InParanoid" id="I3EE59"/>
<dbReference type="GO" id="GO:0000978">
    <property type="term" value="F:RNA polymerase II cis-regulatory region sequence-specific DNA binding"/>
    <property type="evidence" value="ECO:0007669"/>
    <property type="project" value="TreeGrafter"/>
</dbReference>
<organism evidence="6 7">
    <name type="scientific">Nematocida parisii (strain ERTm3)</name>
    <name type="common">Nematode killer fungus</name>
    <dbReference type="NCBI Taxonomy" id="935791"/>
    <lineage>
        <taxon>Eukaryota</taxon>
        <taxon>Fungi</taxon>
        <taxon>Fungi incertae sedis</taxon>
        <taxon>Microsporidia</taxon>
        <taxon>Nematocida</taxon>
    </lineage>
</organism>
<reference evidence="6" key="1">
    <citation type="submission" date="2011-01" db="EMBL/GenBank/DDBJ databases">
        <title>The Genome Sequence of Nematocida parisii strain ERTm3.</title>
        <authorList>
            <consortium name="The Broad Institute Genome Sequencing Platform"/>
            <consortium name="The Broad Institute Genome Sequencing Center for Infectious Disease"/>
            <person name="Cuomo C."/>
            <person name="Troemel E."/>
            <person name="Young S.K."/>
            <person name="Zeng Q."/>
            <person name="Gargeya S."/>
            <person name="Fitzgerald M."/>
            <person name="Haas B."/>
            <person name="Abouelleil A."/>
            <person name="Alvarado L."/>
            <person name="Arachchi H.M."/>
            <person name="Berlin A."/>
            <person name="Chapman S.B."/>
            <person name="Gearin G."/>
            <person name="Goldberg J."/>
            <person name="Griggs A."/>
            <person name="Gujja S."/>
            <person name="Hansen M."/>
            <person name="Heiman D."/>
            <person name="Howarth C."/>
            <person name="Larimer J."/>
            <person name="Lui A."/>
            <person name="MacDonald P.J.P."/>
            <person name="McCowen C."/>
            <person name="Montmayeur A."/>
            <person name="Murphy C."/>
            <person name="Neiman D."/>
            <person name="Pearson M."/>
            <person name="Priest M."/>
            <person name="Roberts A."/>
            <person name="Saif S."/>
            <person name="Shea T."/>
            <person name="Sisk P."/>
            <person name="Stolte C."/>
            <person name="Sykes S."/>
            <person name="Wortman J."/>
            <person name="Nusbaum C."/>
            <person name="Birren B."/>
        </authorList>
    </citation>
    <scope>NUCLEOTIDE SEQUENCE</scope>
    <source>
        <strain evidence="6">ERTm3</strain>
    </source>
</reference>
<evidence type="ECO:0000313" key="7">
    <source>
        <dbReference type="Proteomes" id="UP000002872"/>
    </source>
</evidence>
<evidence type="ECO:0000256" key="1">
    <source>
        <dbReference type="ARBA" id="ARBA00023125"/>
    </source>
</evidence>
<dbReference type="SMART" id="SM00389">
    <property type="entry name" value="HOX"/>
    <property type="match status" value="1"/>
</dbReference>
<keyword evidence="7" id="KW-1185">Reference proteome</keyword>
<evidence type="ECO:0000256" key="3">
    <source>
        <dbReference type="PROSITE-ProRule" id="PRU00108"/>
    </source>
</evidence>
<dbReference type="AlphaFoldDB" id="I3EE59"/>
<dbReference type="InterPro" id="IPR051000">
    <property type="entry name" value="Homeobox_DNA-bind_prot"/>
</dbReference>
<accession>I3EE59</accession>
<name>I3EE59_NEMP3</name>
<proteinExistence type="predicted"/>
<dbReference type="VEuPathDB" id="MicrosporidiaDB:NEQG_02387"/>
<evidence type="ECO:0000256" key="4">
    <source>
        <dbReference type="RuleBase" id="RU000682"/>
    </source>
</evidence>
<dbReference type="GO" id="GO:0006357">
    <property type="term" value="P:regulation of transcription by RNA polymerase II"/>
    <property type="evidence" value="ECO:0007669"/>
    <property type="project" value="TreeGrafter"/>
</dbReference>
<dbReference type="PANTHER" id="PTHR24324:SF9">
    <property type="entry name" value="HOMEOBOX DOMAIN-CONTAINING PROTEIN"/>
    <property type="match status" value="1"/>
</dbReference>
<evidence type="ECO:0000259" key="5">
    <source>
        <dbReference type="PROSITE" id="PS50071"/>
    </source>
</evidence>
<comment type="subcellular location">
    <subcellularLocation>
        <location evidence="3 4">Nucleus</location>
    </subcellularLocation>
</comment>
<dbReference type="OrthoDB" id="6159439at2759"/>
<dbReference type="InterPro" id="IPR009057">
    <property type="entry name" value="Homeodomain-like_sf"/>
</dbReference>
<feature type="domain" description="Homeobox" evidence="5">
    <location>
        <begin position="1"/>
        <end position="61"/>
    </location>
</feature>
<dbReference type="Pfam" id="PF00046">
    <property type="entry name" value="Homeodomain"/>
    <property type="match status" value="1"/>
</dbReference>
<dbReference type="STRING" id="935791.I3EE59"/>
<evidence type="ECO:0000256" key="2">
    <source>
        <dbReference type="ARBA" id="ARBA00023155"/>
    </source>
</evidence>
<sequence length="99" mass="11678">MDKKIKRPRLTTAQTKLLSIVYQQNPRPSNDLRCKLASDFNIPIRTVQIWFQNRRAKDRKYNTLVSSSESELSEKAPNKAASASTYDEYYRLFIEENYK</sequence>
<keyword evidence="3 4" id="KW-0539">Nucleus</keyword>
<dbReference type="PANTHER" id="PTHR24324">
    <property type="entry name" value="HOMEOBOX PROTEIN HHEX"/>
    <property type="match status" value="1"/>
</dbReference>
<feature type="DNA-binding region" description="Homeobox" evidence="3">
    <location>
        <begin position="3"/>
        <end position="62"/>
    </location>
</feature>
<gene>
    <name evidence="6" type="ORF">NEQG_02387</name>
</gene>
<dbReference type="CDD" id="cd00086">
    <property type="entry name" value="homeodomain"/>
    <property type="match status" value="1"/>
</dbReference>
<dbReference type="GO" id="GO:0005634">
    <property type="term" value="C:nucleus"/>
    <property type="evidence" value="ECO:0007669"/>
    <property type="project" value="UniProtKB-SubCell"/>
</dbReference>
<keyword evidence="2 3" id="KW-0371">Homeobox</keyword>
<dbReference type="SUPFAM" id="SSF46689">
    <property type="entry name" value="Homeodomain-like"/>
    <property type="match status" value="1"/>
</dbReference>